<organism evidence="3 4">
    <name type="scientific">Candidatus Onthocola gallistercoris</name>
    <dbReference type="NCBI Taxonomy" id="2840876"/>
    <lineage>
        <taxon>Bacteria</taxon>
        <taxon>Bacillati</taxon>
        <taxon>Bacillota</taxon>
        <taxon>Bacilli</taxon>
        <taxon>Candidatus Onthocola</taxon>
    </lineage>
</organism>
<dbReference type="Proteomes" id="UP000824164">
    <property type="component" value="Unassembled WGS sequence"/>
</dbReference>
<reference evidence="3" key="1">
    <citation type="submission" date="2020-10" db="EMBL/GenBank/DDBJ databases">
        <authorList>
            <person name="Gilroy R."/>
        </authorList>
    </citation>
    <scope>NUCLEOTIDE SEQUENCE</scope>
    <source>
        <strain evidence="3">CHK187-14744</strain>
    </source>
</reference>
<evidence type="ECO:0000256" key="1">
    <source>
        <dbReference type="SAM" id="Coils"/>
    </source>
</evidence>
<dbReference type="EMBL" id="DVLT01000047">
    <property type="protein sequence ID" value="HIU03163.1"/>
    <property type="molecule type" value="Genomic_DNA"/>
</dbReference>
<gene>
    <name evidence="3" type="ORF">IAB63_07930</name>
</gene>
<evidence type="ECO:0000313" key="4">
    <source>
        <dbReference type="Proteomes" id="UP000824164"/>
    </source>
</evidence>
<keyword evidence="1" id="KW-0175">Coiled coil</keyword>
<evidence type="ECO:0000256" key="2">
    <source>
        <dbReference type="SAM" id="MobiDB-lite"/>
    </source>
</evidence>
<comment type="caution">
    <text evidence="3">The sequence shown here is derived from an EMBL/GenBank/DDBJ whole genome shotgun (WGS) entry which is preliminary data.</text>
</comment>
<accession>A0A9D1HGP6</accession>
<feature type="region of interest" description="Disordered" evidence="2">
    <location>
        <begin position="121"/>
        <end position="177"/>
    </location>
</feature>
<reference evidence="3" key="2">
    <citation type="journal article" date="2021" name="PeerJ">
        <title>Extensive microbial diversity within the chicken gut microbiome revealed by metagenomics and culture.</title>
        <authorList>
            <person name="Gilroy R."/>
            <person name="Ravi A."/>
            <person name="Getino M."/>
            <person name="Pursley I."/>
            <person name="Horton D.L."/>
            <person name="Alikhan N.F."/>
            <person name="Baker D."/>
            <person name="Gharbi K."/>
            <person name="Hall N."/>
            <person name="Watson M."/>
            <person name="Adriaenssens E.M."/>
            <person name="Foster-Nyarko E."/>
            <person name="Jarju S."/>
            <person name="Secka A."/>
            <person name="Antonio M."/>
            <person name="Oren A."/>
            <person name="Chaudhuri R.R."/>
            <person name="La Ragione R."/>
            <person name="Hildebrand F."/>
            <person name="Pallen M.J."/>
        </authorList>
    </citation>
    <scope>NUCLEOTIDE SEQUENCE</scope>
    <source>
        <strain evidence="3">CHK187-14744</strain>
    </source>
</reference>
<proteinExistence type="predicted"/>
<dbReference type="AlphaFoldDB" id="A0A9D1HGP6"/>
<protein>
    <submittedName>
        <fullName evidence="3">Uncharacterized protein</fullName>
    </submittedName>
</protein>
<feature type="coiled-coil region" evidence="1">
    <location>
        <begin position="74"/>
        <end position="101"/>
    </location>
</feature>
<name>A0A9D1HGP6_9FIRM</name>
<sequence>MAFIDELKQGLTEVGKTVYEKSEQFISIQKLKMKKISLKNELRDTYVEIGKQVFEERKAGSEFSGAVVQLCQKVELGQDAIAEVEAQIQEVKDQEEKMYRSDVTDEPPKDDEIVVEAAEEVSGEEAYVAEKDGADADSAEVQTSETAEESEALSDWEVAQPEEAADDEDTDAAAKEL</sequence>
<evidence type="ECO:0000313" key="3">
    <source>
        <dbReference type="EMBL" id="HIU03163.1"/>
    </source>
</evidence>